<protein>
    <submittedName>
        <fullName evidence="1">Uncharacterized protein</fullName>
    </submittedName>
</protein>
<reference evidence="2" key="1">
    <citation type="submission" date="2016-10" db="EMBL/GenBank/DDBJ databases">
        <authorList>
            <person name="Varghese N."/>
            <person name="Submissions S."/>
        </authorList>
    </citation>
    <scope>NUCLEOTIDE SEQUENCE [LARGE SCALE GENOMIC DNA]</scope>
    <source>
        <strain evidence="2">DSM 17044</strain>
    </source>
</reference>
<dbReference type="EMBL" id="FOAP01000006">
    <property type="protein sequence ID" value="SEL53934.1"/>
    <property type="molecule type" value="Genomic_DNA"/>
</dbReference>
<name>A0A1H7R1Z6_STIAU</name>
<dbReference type="AlphaFoldDB" id="A0A1H7R1Z6"/>
<gene>
    <name evidence="1" type="ORF">SAMN05444354_106346</name>
</gene>
<evidence type="ECO:0000313" key="1">
    <source>
        <dbReference type="EMBL" id="SEL53934.1"/>
    </source>
</evidence>
<keyword evidence="2" id="KW-1185">Reference proteome</keyword>
<evidence type="ECO:0000313" key="2">
    <source>
        <dbReference type="Proteomes" id="UP000182719"/>
    </source>
</evidence>
<sequence length="158" mass="17899">MESLPFLSPLLLRIALVEFERFYEQAFQLVDLPAAVRRPRFQALAEKFNRSWNPVMHELPPTLEPYATRVDLQRVQMDLLLAMALAKAHHAEQGGWPSVLPPLHGGQEVLLPTALELHVLESGALRIAPREEDRRVWEAGLSEEFLEGQPPLQVIVSP</sequence>
<proteinExistence type="predicted"/>
<dbReference type="Proteomes" id="UP000182719">
    <property type="component" value="Unassembled WGS sequence"/>
</dbReference>
<accession>A0A1H7R1Z6</accession>
<organism evidence="1 2">
    <name type="scientific">Stigmatella aurantiaca</name>
    <dbReference type="NCBI Taxonomy" id="41"/>
    <lineage>
        <taxon>Bacteria</taxon>
        <taxon>Pseudomonadati</taxon>
        <taxon>Myxococcota</taxon>
        <taxon>Myxococcia</taxon>
        <taxon>Myxococcales</taxon>
        <taxon>Cystobacterineae</taxon>
        <taxon>Archangiaceae</taxon>
        <taxon>Stigmatella</taxon>
    </lineage>
</organism>